<organism evidence="2 3">
    <name type="scientific">Nocardioides jejuensis</name>
    <dbReference type="NCBI Taxonomy" id="2502782"/>
    <lineage>
        <taxon>Bacteria</taxon>
        <taxon>Bacillati</taxon>
        <taxon>Actinomycetota</taxon>
        <taxon>Actinomycetes</taxon>
        <taxon>Propionibacteriales</taxon>
        <taxon>Nocardioidaceae</taxon>
        <taxon>Nocardioides</taxon>
    </lineage>
</organism>
<feature type="signal peptide" evidence="1">
    <location>
        <begin position="1"/>
        <end position="19"/>
    </location>
</feature>
<evidence type="ECO:0008006" key="4">
    <source>
        <dbReference type="Google" id="ProtNLM"/>
    </source>
</evidence>
<proteinExistence type="predicted"/>
<feature type="chain" id="PRO_5039256588" description="Camelysin-like metallo-endopeptidase" evidence="1">
    <location>
        <begin position="20"/>
        <end position="181"/>
    </location>
</feature>
<dbReference type="InterPro" id="IPR022121">
    <property type="entry name" value="Peptidase_M73_camelysin"/>
</dbReference>
<dbReference type="OrthoDB" id="3784946at2"/>
<evidence type="ECO:0000313" key="2">
    <source>
        <dbReference type="EMBL" id="TCJ30444.1"/>
    </source>
</evidence>
<evidence type="ECO:0000313" key="3">
    <source>
        <dbReference type="Proteomes" id="UP000295453"/>
    </source>
</evidence>
<keyword evidence="1" id="KW-0732">Signal</keyword>
<gene>
    <name evidence="2" type="ORF">EPD65_04395</name>
</gene>
<evidence type="ECO:0000256" key="1">
    <source>
        <dbReference type="SAM" id="SignalP"/>
    </source>
</evidence>
<sequence>MSSSNRTKILVPLATLAIAGGIAVGSGATFTSTTGNTISAVTAGTLTQSNSKDGSAIFSLTNIKPGDTVNGTLTLTNTGSLPAKFSLTEVSSANGFGGTSGADLQLTITDVTSSTTVYDGTFGGLVDGAANQLGTYQAGDAHQYRFTVKLVQDAPNADQGKTANATYRWDAIQLDGATTNQ</sequence>
<keyword evidence="3" id="KW-1185">Reference proteome</keyword>
<dbReference type="EMBL" id="SJZJ01000004">
    <property type="protein sequence ID" value="TCJ30444.1"/>
    <property type="molecule type" value="Genomic_DNA"/>
</dbReference>
<dbReference type="AlphaFoldDB" id="A0A4R1CGH0"/>
<protein>
    <recommendedName>
        <fullName evidence="4">Camelysin-like metallo-endopeptidase</fullName>
    </recommendedName>
</protein>
<dbReference type="Proteomes" id="UP000295453">
    <property type="component" value="Unassembled WGS sequence"/>
</dbReference>
<dbReference type="Pfam" id="PF12389">
    <property type="entry name" value="Peptidase_M73"/>
    <property type="match status" value="1"/>
</dbReference>
<dbReference type="RefSeq" id="WP_131581944.1">
    <property type="nucleotide sequence ID" value="NZ_SJZJ01000004.1"/>
</dbReference>
<comment type="caution">
    <text evidence="2">The sequence shown here is derived from an EMBL/GenBank/DDBJ whole genome shotgun (WGS) entry which is preliminary data.</text>
</comment>
<accession>A0A4R1CGH0</accession>
<name>A0A4R1CGH0_9ACTN</name>
<reference evidence="2 3" key="1">
    <citation type="submission" date="2019-03" db="EMBL/GenBank/DDBJ databases">
        <authorList>
            <person name="Kim M.K.M."/>
        </authorList>
    </citation>
    <scope>NUCLEOTIDE SEQUENCE [LARGE SCALE GENOMIC DNA]</scope>
    <source>
        <strain evidence="2 3">18JY15-6</strain>
    </source>
</reference>